<keyword evidence="4" id="KW-0963">Cytoplasm</keyword>
<protein>
    <recommendedName>
        <fullName evidence="4">Homoserine O-acetyltransferase</fullName>
        <shortName evidence="4">HAT</shortName>
        <ecNumber evidence="4">2.3.1.31</ecNumber>
    </recommendedName>
    <alternativeName>
        <fullName evidence="4">Homoserine transacetylase</fullName>
        <shortName evidence="4">HTA</shortName>
    </alternativeName>
</protein>
<evidence type="ECO:0000256" key="5">
    <source>
        <dbReference type="SAM" id="MobiDB-lite"/>
    </source>
</evidence>
<keyword evidence="1 4" id="KW-0028">Amino-acid biosynthesis</keyword>
<evidence type="ECO:0000256" key="1">
    <source>
        <dbReference type="ARBA" id="ARBA00022605"/>
    </source>
</evidence>
<accession>A0ABY5BW62</accession>
<feature type="site" description="Important for substrate specificity" evidence="4">
    <location>
        <position position="163"/>
    </location>
</feature>
<comment type="subcellular location">
    <subcellularLocation>
        <location evidence="4">Cytoplasm</location>
    </subcellularLocation>
</comment>
<keyword evidence="4" id="KW-0486">Methionine biosynthesis</keyword>
<comment type="pathway">
    <text evidence="4">Amino-acid biosynthesis; L-methionine biosynthesis via de novo pathway; O-acetyl-L-homoserine from L-homoserine: step 1/1.</text>
</comment>
<dbReference type="Gene3D" id="3.40.50.880">
    <property type="match status" value="1"/>
</dbReference>
<dbReference type="PIRSF" id="PIRSF000450">
    <property type="entry name" value="H_ser_succinyltr"/>
    <property type="match status" value="1"/>
</dbReference>
<dbReference type="HAMAP" id="MF_00295">
    <property type="entry name" value="MetA_acyltransf"/>
    <property type="match status" value="1"/>
</dbReference>
<comment type="caution">
    <text evidence="4">Lacks conserved residue(s) required for the propagation of feature annotation.</text>
</comment>
<evidence type="ECO:0000256" key="2">
    <source>
        <dbReference type="ARBA" id="ARBA00022679"/>
    </source>
</evidence>
<feature type="active site" description="Acyl-thioester intermediate" evidence="4">
    <location>
        <position position="127"/>
    </location>
</feature>
<dbReference type="Proteomes" id="UP001056164">
    <property type="component" value="Chromosome"/>
</dbReference>
<keyword evidence="7" id="KW-1185">Reference proteome</keyword>
<dbReference type="GO" id="GO:0008899">
    <property type="term" value="F:homoserine O-succinyltransferase activity"/>
    <property type="evidence" value="ECO:0007669"/>
    <property type="project" value="UniProtKB-EC"/>
</dbReference>
<dbReference type="EC" id="2.3.1.31" evidence="4"/>
<feature type="active site" evidence="4">
    <location>
        <position position="206"/>
    </location>
</feature>
<dbReference type="PANTHER" id="PTHR20919:SF0">
    <property type="entry name" value="HOMOSERINE O-SUCCINYLTRANSFERASE"/>
    <property type="match status" value="1"/>
</dbReference>
<dbReference type="InterPro" id="IPR033752">
    <property type="entry name" value="MetA_family"/>
</dbReference>
<feature type="active site" description="Proton acceptor" evidence="4">
    <location>
        <position position="204"/>
    </location>
</feature>
<comment type="similarity">
    <text evidence="4">Belongs to the MetA family.</text>
</comment>
<dbReference type="Pfam" id="PF04204">
    <property type="entry name" value="HTS"/>
    <property type="match status" value="1"/>
</dbReference>
<feature type="compositionally biased region" description="Basic and acidic residues" evidence="5">
    <location>
        <begin position="217"/>
        <end position="226"/>
    </location>
</feature>
<feature type="binding site" evidence="4">
    <location>
        <position position="163"/>
    </location>
    <ligand>
        <name>substrate</name>
    </ligand>
</feature>
<name>A0ABY5BW62_9LACO</name>
<feature type="binding site" evidence="4">
    <location>
        <position position="148"/>
    </location>
    <ligand>
        <name>substrate</name>
    </ligand>
</feature>
<evidence type="ECO:0000256" key="4">
    <source>
        <dbReference type="HAMAP-Rule" id="MF_00295"/>
    </source>
</evidence>
<keyword evidence="2 4" id="KW-0808">Transferase</keyword>
<sequence>MGRMNILTGYNQNTTTPQPGALNVLIVNLMPKRAETEHQLISVFKRTHQNFNLTFAYLPHHHFQHYAAGVKQRYASLTDVQDQQFDALLVTGAPVDQKAFQEIDYWDDFQSLLAWRRHHVQTSLFLCWAAWAAGEREHQFTGKRLDHKLCGVFTTDGVTMPHSRYFTIPLASVEPGVRVLAGNDQLGAVVLHAPALNSYYVMGHLEYSTNTLALEEQRDQQAEKSTPHPQNYYHNGRPVNRWQADATRFFKQWLASIPAQASKKVLDK</sequence>
<dbReference type="PANTHER" id="PTHR20919">
    <property type="entry name" value="HOMOSERINE O-SUCCINYLTRANSFERASE"/>
    <property type="match status" value="1"/>
</dbReference>
<comment type="catalytic activity">
    <reaction evidence="4">
        <text>L-homoserine + acetyl-CoA = O-acetyl-L-homoserine + CoA</text>
        <dbReference type="Rhea" id="RHEA:13701"/>
        <dbReference type="ChEBI" id="CHEBI:57287"/>
        <dbReference type="ChEBI" id="CHEBI:57288"/>
        <dbReference type="ChEBI" id="CHEBI:57476"/>
        <dbReference type="ChEBI" id="CHEBI:57716"/>
        <dbReference type="EC" id="2.3.1.31"/>
    </reaction>
</comment>
<comment type="function">
    <text evidence="4">Transfers an acetyl group from acetyl-CoA to L-homoserine, forming acetyl-L-homoserine.</text>
</comment>
<dbReference type="EMBL" id="CP097121">
    <property type="protein sequence ID" value="USS90302.1"/>
    <property type="molecule type" value="Genomic_DNA"/>
</dbReference>
<evidence type="ECO:0000256" key="3">
    <source>
        <dbReference type="ARBA" id="ARBA00023315"/>
    </source>
</evidence>
<evidence type="ECO:0000313" key="6">
    <source>
        <dbReference type="EMBL" id="USS90302.1"/>
    </source>
</evidence>
<dbReference type="InterPro" id="IPR029062">
    <property type="entry name" value="Class_I_gatase-like"/>
</dbReference>
<feature type="site" description="Important for acyl-CoA specificity" evidence="4">
    <location>
        <position position="96"/>
    </location>
</feature>
<feature type="region of interest" description="Disordered" evidence="5">
    <location>
        <begin position="217"/>
        <end position="237"/>
    </location>
</feature>
<proteinExistence type="inferred from homology"/>
<feature type="binding site" evidence="4">
    <location>
        <position position="218"/>
    </location>
    <ligand>
        <name>substrate</name>
    </ligand>
</feature>
<organism evidence="6 7">
    <name type="scientific">Fructilactobacillus carniphilus</name>
    <dbReference type="NCBI Taxonomy" id="2940297"/>
    <lineage>
        <taxon>Bacteria</taxon>
        <taxon>Bacillati</taxon>
        <taxon>Bacillota</taxon>
        <taxon>Bacilli</taxon>
        <taxon>Lactobacillales</taxon>
        <taxon>Lactobacillaceae</taxon>
        <taxon>Fructilactobacillus</taxon>
    </lineage>
</organism>
<gene>
    <name evidence="4" type="primary">metAA</name>
    <name evidence="6" type="ORF">M3M37_05520</name>
</gene>
<dbReference type="SUPFAM" id="SSF52317">
    <property type="entry name" value="Class I glutamine amidotransferase-like"/>
    <property type="match status" value="1"/>
</dbReference>
<dbReference type="RefSeq" id="WP_252794771.1">
    <property type="nucleotide sequence ID" value="NZ_CP097121.1"/>
</dbReference>
<keyword evidence="3 4" id="KW-0012">Acyltransferase</keyword>
<reference evidence="6" key="1">
    <citation type="submission" date="2022-05" db="EMBL/GenBank/DDBJ databases">
        <authorList>
            <person name="Oliphant S.A."/>
            <person name="Watson-Haigh N.S."/>
            <person name="Sumby K.M."/>
            <person name="Gardner J.M."/>
            <person name="Jiranek V."/>
        </authorList>
    </citation>
    <scope>NUCLEOTIDE SEQUENCE</scope>
    <source>
        <strain evidence="6">KI4_A6</strain>
    </source>
</reference>
<evidence type="ECO:0000313" key="7">
    <source>
        <dbReference type="Proteomes" id="UP001056164"/>
    </source>
</evidence>